<dbReference type="Gene3D" id="3.30.420.10">
    <property type="entry name" value="Ribonuclease H-like superfamily/Ribonuclease H"/>
    <property type="match status" value="1"/>
</dbReference>
<evidence type="ECO:0000256" key="11">
    <source>
        <dbReference type="ARBA" id="ARBA00023204"/>
    </source>
</evidence>
<keyword evidence="5 13" id="KW-0255">Endonuclease</keyword>
<feature type="active site" evidence="13">
    <location>
        <position position="67"/>
    </location>
</feature>
<dbReference type="PANTHER" id="PTHR30194">
    <property type="entry name" value="CROSSOVER JUNCTION ENDODEOXYRIBONUCLEASE RUVC"/>
    <property type="match status" value="1"/>
</dbReference>
<name>A0A9D1N7W4_9FIRM</name>
<keyword evidence="7 13" id="KW-0378">Hydrolase</keyword>
<comment type="caution">
    <text evidence="15">The sequence shown here is derived from an EMBL/GenBank/DDBJ whole genome shotgun (WGS) entry which is preliminary data.</text>
</comment>
<dbReference type="CDD" id="cd16962">
    <property type="entry name" value="RuvC"/>
    <property type="match status" value="1"/>
</dbReference>
<comment type="cofactor">
    <cofactor evidence="13">
        <name>Mg(2+)</name>
        <dbReference type="ChEBI" id="CHEBI:18420"/>
    </cofactor>
    <text evidence="13">Binds 2 Mg(2+) ion per subunit.</text>
</comment>
<evidence type="ECO:0000256" key="10">
    <source>
        <dbReference type="ARBA" id="ARBA00023172"/>
    </source>
</evidence>
<comment type="subcellular location">
    <subcellularLocation>
        <location evidence="13">Cytoplasm</location>
    </subcellularLocation>
</comment>
<evidence type="ECO:0000256" key="13">
    <source>
        <dbReference type="HAMAP-Rule" id="MF_00034"/>
    </source>
</evidence>
<evidence type="ECO:0000313" key="16">
    <source>
        <dbReference type="Proteomes" id="UP000824130"/>
    </source>
</evidence>
<comment type="similarity">
    <text evidence="1 13">Belongs to the RuvC family.</text>
</comment>
<dbReference type="EC" id="3.1.21.10" evidence="13 14"/>
<evidence type="ECO:0000256" key="9">
    <source>
        <dbReference type="ARBA" id="ARBA00023125"/>
    </source>
</evidence>
<dbReference type="PANTHER" id="PTHR30194:SF3">
    <property type="entry name" value="CROSSOVER JUNCTION ENDODEOXYRIBONUCLEASE RUVC"/>
    <property type="match status" value="1"/>
</dbReference>
<dbReference type="AlphaFoldDB" id="A0A9D1N7W4"/>
<evidence type="ECO:0000313" key="15">
    <source>
        <dbReference type="EMBL" id="HIU96720.1"/>
    </source>
</evidence>
<feature type="binding site" evidence="13">
    <location>
        <position position="7"/>
    </location>
    <ligand>
        <name>Mg(2+)</name>
        <dbReference type="ChEBI" id="CHEBI:18420"/>
        <label>1</label>
    </ligand>
</feature>
<dbReference type="InterPro" id="IPR002176">
    <property type="entry name" value="X-over_junc_endoDNase_RuvC"/>
</dbReference>
<comment type="catalytic activity">
    <reaction evidence="12 13">
        <text>Endonucleolytic cleavage at a junction such as a reciprocal single-stranded crossover between two homologous DNA duplexes (Holliday junction).</text>
        <dbReference type="EC" id="3.1.21.10"/>
    </reaction>
</comment>
<dbReference type="GO" id="GO:0048476">
    <property type="term" value="C:Holliday junction resolvase complex"/>
    <property type="evidence" value="ECO:0007669"/>
    <property type="project" value="UniProtKB-UniRule"/>
</dbReference>
<dbReference type="InterPro" id="IPR020563">
    <property type="entry name" value="X-over_junc_endoDNase_Mg_BS"/>
</dbReference>
<dbReference type="InterPro" id="IPR012337">
    <property type="entry name" value="RNaseH-like_sf"/>
</dbReference>
<keyword evidence="10 13" id="KW-0233">DNA recombination</keyword>
<comment type="function">
    <text evidence="13">The RuvA-RuvB-RuvC complex processes Holliday junction (HJ) DNA during genetic recombination and DNA repair. Endonuclease that resolves HJ intermediates. Cleaves cruciform DNA by making single-stranded nicks across the HJ at symmetrical positions within the homologous arms, yielding a 5'-phosphate and a 3'-hydroxyl group; requires a central core of homology in the junction. The consensus cleavage sequence is 5'-(A/T)TT(C/G)-3'. Cleavage occurs on the 3'-side of the TT dinucleotide at the point of strand exchange. HJ branch migration catalyzed by RuvA-RuvB allows RuvC to scan DNA until it finds its consensus sequence, where it cleaves and resolves the cruciform DNA.</text>
</comment>
<evidence type="ECO:0000256" key="2">
    <source>
        <dbReference type="ARBA" id="ARBA00022490"/>
    </source>
</evidence>
<dbReference type="HAMAP" id="MF_00034">
    <property type="entry name" value="RuvC"/>
    <property type="match status" value="1"/>
</dbReference>
<keyword evidence="9 13" id="KW-0238">DNA-binding</keyword>
<proteinExistence type="inferred from homology"/>
<keyword evidence="6 13" id="KW-0227">DNA damage</keyword>
<keyword evidence="2 13" id="KW-0963">Cytoplasm</keyword>
<evidence type="ECO:0000256" key="5">
    <source>
        <dbReference type="ARBA" id="ARBA00022759"/>
    </source>
</evidence>
<dbReference type="PROSITE" id="PS01321">
    <property type="entry name" value="RUVC"/>
    <property type="match status" value="1"/>
</dbReference>
<dbReference type="Proteomes" id="UP000824130">
    <property type="component" value="Unassembled WGS sequence"/>
</dbReference>
<dbReference type="PRINTS" id="PR00696">
    <property type="entry name" value="RSOLVASERUVC"/>
</dbReference>
<evidence type="ECO:0000256" key="6">
    <source>
        <dbReference type="ARBA" id="ARBA00022763"/>
    </source>
</evidence>
<comment type="subunit">
    <text evidence="13">Homodimer which binds Holliday junction (HJ) DNA. The HJ becomes 2-fold symmetrical on binding to RuvC with unstacked arms; it has a different conformation from HJ DNA in complex with RuvA. In the full resolvosome a probable DNA-RuvA(4)-RuvB(12)-RuvC(2) complex forms which resolves the HJ.</text>
</comment>
<feature type="binding site" evidence="13">
    <location>
        <position position="67"/>
    </location>
    <ligand>
        <name>Mg(2+)</name>
        <dbReference type="ChEBI" id="CHEBI:18420"/>
        <label>2</label>
    </ligand>
</feature>
<gene>
    <name evidence="13 15" type="primary">ruvC</name>
    <name evidence="15" type="ORF">IAD25_08490</name>
</gene>
<dbReference type="NCBIfam" id="NF000711">
    <property type="entry name" value="PRK00039.2-1"/>
    <property type="match status" value="1"/>
</dbReference>
<protein>
    <recommendedName>
        <fullName evidence="13 14">Crossover junction endodeoxyribonuclease RuvC</fullName>
        <ecNumber evidence="13 14">3.1.21.10</ecNumber>
    </recommendedName>
    <alternativeName>
        <fullName evidence="13">Holliday junction nuclease RuvC</fullName>
    </alternativeName>
    <alternativeName>
        <fullName evidence="13">Holliday junction resolvase RuvC</fullName>
    </alternativeName>
</protein>
<sequence length="167" mass="18422">MKILGIDPGYAILGYGVIEKTGNKFKPCRYGAVTTDASMKMTDRLAHLYDSLREIIDEERPDVASIEQLFFNNNAKTAIMVGQARGVAVLACVKGGIDVEEYTPLQIKQALVGYGRADKKQVQIMVKTILNLKEIPKPDDTADALAAAICHGHSADTRKRFKELKIR</sequence>
<dbReference type="FunFam" id="3.30.420.10:FF:000002">
    <property type="entry name" value="Crossover junction endodeoxyribonuclease RuvC"/>
    <property type="match status" value="1"/>
</dbReference>
<feature type="active site" evidence="13">
    <location>
        <position position="7"/>
    </location>
</feature>
<keyword evidence="8 13" id="KW-0460">Magnesium</keyword>
<dbReference type="GO" id="GO:0006281">
    <property type="term" value="P:DNA repair"/>
    <property type="evidence" value="ECO:0007669"/>
    <property type="project" value="UniProtKB-UniRule"/>
</dbReference>
<dbReference type="GO" id="GO:0005737">
    <property type="term" value="C:cytoplasm"/>
    <property type="evidence" value="ECO:0007669"/>
    <property type="project" value="UniProtKB-SubCell"/>
</dbReference>
<keyword evidence="3 13" id="KW-0540">Nuclease</keyword>
<feature type="binding site" evidence="13">
    <location>
        <position position="140"/>
    </location>
    <ligand>
        <name>Mg(2+)</name>
        <dbReference type="ChEBI" id="CHEBI:18420"/>
        <label>1</label>
    </ligand>
</feature>
<dbReference type="SUPFAM" id="SSF53098">
    <property type="entry name" value="Ribonuclease H-like"/>
    <property type="match status" value="1"/>
</dbReference>
<dbReference type="GO" id="GO:0003677">
    <property type="term" value="F:DNA binding"/>
    <property type="evidence" value="ECO:0007669"/>
    <property type="project" value="UniProtKB-KW"/>
</dbReference>
<evidence type="ECO:0000256" key="14">
    <source>
        <dbReference type="NCBIfam" id="TIGR00228"/>
    </source>
</evidence>
<evidence type="ECO:0000256" key="3">
    <source>
        <dbReference type="ARBA" id="ARBA00022722"/>
    </source>
</evidence>
<accession>A0A9D1N7W4</accession>
<dbReference type="InterPro" id="IPR036397">
    <property type="entry name" value="RNaseH_sf"/>
</dbReference>
<reference evidence="15" key="1">
    <citation type="submission" date="2020-10" db="EMBL/GenBank/DDBJ databases">
        <authorList>
            <person name="Gilroy R."/>
        </authorList>
    </citation>
    <scope>NUCLEOTIDE SEQUENCE</scope>
    <source>
        <strain evidence="15">ChiSjej4B22-8349</strain>
    </source>
</reference>
<evidence type="ECO:0000256" key="1">
    <source>
        <dbReference type="ARBA" id="ARBA00009518"/>
    </source>
</evidence>
<dbReference type="EMBL" id="DVOB01000182">
    <property type="protein sequence ID" value="HIU96720.1"/>
    <property type="molecule type" value="Genomic_DNA"/>
</dbReference>
<evidence type="ECO:0000256" key="8">
    <source>
        <dbReference type="ARBA" id="ARBA00022842"/>
    </source>
</evidence>
<feature type="active site" evidence="13">
    <location>
        <position position="140"/>
    </location>
</feature>
<evidence type="ECO:0000256" key="12">
    <source>
        <dbReference type="ARBA" id="ARBA00029354"/>
    </source>
</evidence>
<keyword evidence="11 13" id="KW-0234">DNA repair</keyword>
<evidence type="ECO:0000256" key="4">
    <source>
        <dbReference type="ARBA" id="ARBA00022723"/>
    </source>
</evidence>
<dbReference type="GO" id="GO:0000287">
    <property type="term" value="F:magnesium ion binding"/>
    <property type="evidence" value="ECO:0007669"/>
    <property type="project" value="UniProtKB-UniRule"/>
</dbReference>
<dbReference type="Pfam" id="PF02075">
    <property type="entry name" value="RuvC"/>
    <property type="match status" value="1"/>
</dbReference>
<dbReference type="GO" id="GO:0006310">
    <property type="term" value="P:DNA recombination"/>
    <property type="evidence" value="ECO:0007669"/>
    <property type="project" value="UniProtKB-UniRule"/>
</dbReference>
<keyword evidence="4 13" id="KW-0479">Metal-binding</keyword>
<dbReference type="GO" id="GO:0008821">
    <property type="term" value="F:crossover junction DNA endonuclease activity"/>
    <property type="evidence" value="ECO:0007669"/>
    <property type="project" value="UniProtKB-UniRule"/>
</dbReference>
<reference evidence="15" key="2">
    <citation type="journal article" date="2021" name="PeerJ">
        <title>Extensive microbial diversity within the chicken gut microbiome revealed by metagenomics and culture.</title>
        <authorList>
            <person name="Gilroy R."/>
            <person name="Ravi A."/>
            <person name="Getino M."/>
            <person name="Pursley I."/>
            <person name="Horton D.L."/>
            <person name="Alikhan N.F."/>
            <person name="Baker D."/>
            <person name="Gharbi K."/>
            <person name="Hall N."/>
            <person name="Watson M."/>
            <person name="Adriaenssens E.M."/>
            <person name="Foster-Nyarko E."/>
            <person name="Jarju S."/>
            <person name="Secka A."/>
            <person name="Antonio M."/>
            <person name="Oren A."/>
            <person name="Chaudhuri R.R."/>
            <person name="La Ragione R."/>
            <person name="Hildebrand F."/>
            <person name="Pallen M.J."/>
        </authorList>
    </citation>
    <scope>NUCLEOTIDE SEQUENCE</scope>
    <source>
        <strain evidence="15">ChiSjej4B22-8349</strain>
    </source>
</reference>
<organism evidence="15 16">
    <name type="scientific">Candidatus Allocopromorpha excrementipullorum</name>
    <dbReference type="NCBI Taxonomy" id="2840743"/>
    <lineage>
        <taxon>Bacteria</taxon>
        <taxon>Bacillati</taxon>
        <taxon>Bacillota</taxon>
        <taxon>Clostridia</taxon>
        <taxon>Eubacteriales</taxon>
        <taxon>Eubacteriaceae</taxon>
        <taxon>Eubacteriaceae incertae sedis</taxon>
        <taxon>Candidatus Allocopromorpha</taxon>
    </lineage>
</organism>
<dbReference type="NCBIfam" id="TIGR00228">
    <property type="entry name" value="ruvC"/>
    <property type="match status" value="1"/>
</dbReference>
<evidence type="ECO:0000256" key="7">
    <source>
        <dbReference type="ARBA" id="ARBA00022801"/>
    </source>
</evidence>